<dbReference type="EMBL" id="LVVM01002385">
    <property type="protein sequence ID" value="OJA16749.1"/>
    <property type="molecule type" value="Genomic_DNA"/>
</dbReference>
<gene>
    <name evidence="2" type="ORF">AZE42_09613</name>
</gene>
<evidence type="ECO:0000313" key="3">
    <source>
        <dbReference type="Proteomes" id="UP000183567"/>
    </source>
</evidence>
<sequence>MNTARVGTINLHLRADKQNRLLLRTDMTEQDREVIRTAGRREDTLPARLLKERMEQEYFYATMAPMIP</sequence>
<organism evidence="2 3">
    <name type="scientific">Rhizopogon vesiculosus</name>
    <dbReference type="NCBI Taxonomy" id="180088"/>
    <lineage>
        <taxon>Eukaryota</taxon>
        <taxon>Fungi</taxon>
        <taxon>Dikarya</taxon>
        <taxon>Basidiomycota</taxon>
        <taxon>Agaricomycotina</taxon>
        <taxon>Agaricomycetes</taxon>
        <taxon>Agaricomycetidae</taxon>
        <taxon>Boletales</taxon>
        <taxon>Suillineae</taxon>
        <taxon>Rhizopogonaceae</taxon>
        <taxon>Rhizopogon</taxon>
    </lineage>
</organism>
<comment type="caution">
    <text evidence="2">The sequence shown here is derived from an EMBL/GenBank/DDBJ whole genome shotgun (WGS) entry which is preliminary data.</text>
</comment>
<dbReference type="Pfam" id="PF26632">
    <property type="entry name" value="DUF8205"/>
    <property type="match status" value="1"/>
</dbReference>
<dbReference type="AlphaFoldDB" id="A0A1J8Q6U1"/>
<proteinExistence type="predicted"/>
<dbReference type="InterPro" id="IPR058518">
    <property type="entry name" value="DUF8205"/>
</dbReference>
<evidence type="ECO:0000313" key="2">
    <source>
        <dbReference type="EMBL" id="OJA16749.1"/>
    </source>
</evidence>
<evidence type="ECO:0000259" key="1">
    <source>
        <dbReference type="Pfam" id="PF26632"/>
    </source>
</evidence>
<keyword evidence="3" id="KW-1185">Reference proteome</keyword>
<feature type="domain" description="DUF8205" evidence="1">
    <location>
        <begin position="9"/>
        <end position="57"/>
    </location>
</feature>
<reference evidence="2 3" key="1">
    <citation type="submission" date="2016-03" db="EMBL/GenBank/DDBJ databases">
        <title>Comparative genomics of the ectomycorrhizal sister species Rhizopogon vinicolor and Rhizopogon vesiculosus (Basidiomycota: Boletales) reveals a divergence of the mating type B locus.</title>
        <authorList>
            <person name="Mujic A.B."/>
            <person name="Kuo A."/>
            <person name="Tritt A."/>
            <person name="Lipzen A."/>
            <person name="Chen C."/>
            <person name="Johnson J."/>
            <person name="Sharma A."/>
            <person name="Barry K."/>
            <person name="Grigoriev I.V."/>
            <person name="Spatafora J.W."/>
        </authorList>
    </citation>
    <scope>NUCLEOTIDE SEQUENCE [LARGE SCALE GENOMIC DNA]</scope>
    <source>
        <strain evidence="2 3">AM-OR11-056</strain>
    </source>
</reference>
<name>A0A1J8Q6U1_9AGAM</name>
<dbReference type="OrthoDB" id="341421at2759"/>
<dbReference type="STRING" id="180088.A0A1J8Q6U1"/>
<dbReference type="Proteomes" id="UP000183567">
    <property type="component" value="Unassembled WGS sequence"/>
</dbReference>
<protein>
    <recommendedName>
        <fullName evidence="1">DUF8205 domain-containing protein</fullName>
    </recommendedName>
</protein>
<accession>A0A1J8Q6U1</accession>